<dbReference type="PANTHER" id="PTHR10907:SF47">
    <property type="entry name" value="REGUCALCIN"/>
    <property type="match status" value="1"/>
</dbReference>
<dbReference type="InterPro" id="IPR013658">
    <property type="entry name" value="SGL"/>
</dbReference>
<dbReference type="RefSeq" id="WP_307344114.1">
    <property type="nucleotide sequence ID" value="NZ_JAUSUD010000017.1"/>
</dbReference>
<evidence type="ECO:0000256" key="1">
    <source>
        <dbReference type="ARBA" id="ARBA00008853"/>
    </source>
</evidence>
<dbReference type="EMBL" id="JAUSUD010000017">
    <property type="protein sequence ID" value="MDQ0232103.1"/>
    <property type="molecule type" value="Genomic_DNA"/>
</dbReference>
<dbReference type="PRINTS" id="PR01790">
    <property type="entry name" value="SMP30FAMILY"/>
</dbReference>
<dbReference type="PANTHER" id="PTHR10907">
    <property type="entry name" value="REGUCALCIN"/>
    <property type="match status" value="1"/>
</dbReference>
<evidence type="ECO:0000313" key="3">
    <source>
        <dbReference type="EMBL" id="MDQ0232103.1"/>
    </source>
</evidence>
<proteinExistence type="inferred from homology"/>
<protein>
    <submittedName>
        <fullName evidence="3">Sugar lactone lactonase YvrE</fullName>
    </submittedName>
</protein>
<feature type="domain" description="SMP-30/Gluconolactonase/LRE-like region" evidence="2">
    <location>
        <begin position="15"/>
        <end position="258"/>
    </location>
</feature>
<reference evidence="3 4" key="1">
    <citation type="submission" date="2023-07" db="EMBL/GenBank/DDBJ databases">
        <title>Genomic Encyclopedia of Type Strains, Phase IV (KMG-IV): sequencing the most valuable type-strain genomes for metagenomic binning, comparative biology and taxonomic classification.</title>
        <authorList>
            <person name="Goeker M."/>
        </authorList>
    </citation>
    <scope>NUCLEOTIDE SEQUENCE [LARGE SCALE GENOMIC DNA]</scope>
    <source>
        <strain evidence="3 4">DSM 29005</strain>
    </source>
</reference>
<evidence type="ECO:0000313" key="4">
    <source>
        <dbReference type="Proteomes" id="UP001234495"/>
    </source>
</evidence>
<dbReference type="Proteomes" id="UP001234495">
    <property type="component" value="Unassembled WGS sequence"/>
</dbReference>
<dbReference type="SUPFAM" id="SSF63829">
    <property type="entry name" value="Calcium-dependent phosphotriesterase"/>
    <property type="match status" value="1"/>
</dbReference>
<organism evidence="3 4">
    <name type="scientific">Metabacillus malikii</name>
    <dbReference type="NCBI Taxonomy" id="1504265"/>
    <lineage>
        <taxon>Bacteria</taxon>
        <taxon>Bacillati</taxon>
        <taxon>Bacillota</taxon>
        <taxon>Bacilli</taxon>
        <taxon>Bacillales</taxon>
        <taxon>Bacillaceae</taxon>
        <taxon>Metabacillus</taxon>
    </lineage>
</organism>
<sequence>MTYNVQLVIDAKATLGEGPHWDEQSKTLYWVDILNKKLHAFQSETNTDVNDQFEQFIGAAVPSEAGKMILAMQNGLHQYEFATKQLTFLANPEADKPMNRFNDGKCDKYGRFYIGSMDVDAKEGAGALYRLDPDGQIHTLLTNLTISNGLAFSPDGKFLYHIDTPTGQVCIYNYDETTGDITYKQVGVKIPHDMGSPDGMTIDTEGMVWIAHWGGACVSRWNPQTGQQLDRIEIPAKNVTSCTFGGEHLDELYITTARIGLAEEELRQYPLSGGLFKVKLNVTGFPGNRYRPTK</sequence>
<dbReference type="Pfam" id="PF08450">
    <property type="entry name" value="SGL"/>
    <property type="match status" value="1"/>
</dbReference>
<dbReference type="Gene3D" id="2.120.10.30">
    <property type="entry name" value="TolB, C-terminal domain"/>
    <property type="match status" value="1"/>
</dbReference>
<comment type="caution">
    <text evidence="3">The sequence shown here is derived from an EMBL/GenBank/DDBJ whole genome shotgun (WGS) entry which is preliminary data.</text>
</comment>
<dbReference type="InterPro" id="IPR005511">
    <property type="entry name" value="SMP-30"/>
</dbReference>
<comment type="similarity">
    <text evidence="1">Belongs to the SMP-30/CGR1 family.</text>
</comment>
<dbReference type="InterPro" id="IPR011042">
    <property type="entry name" value="6-blade_b-propeller_TolB-like"/>
</dbReference>
<gene>
    <name evidence="3" type="ORF">J2S19_003388</name>
</gene>
<name>A0ABT9ZIL3_9BACI</name>
<keyword evidence="4" id="KW-1185">Reference proteome</keyword>
<accession>A0ABT9ZIL3</accession>
<evidence type="ECO:0000259" key="2">
    <source>
        <dbReference type="Pfam" id="PF08450"/>
    </source>
</evidence>